<dbReference type="Pfam" id="PF00565">
    <property type="entry name" value="SNase"/>
    <property type="match status" value="1"/>
</dbReference>
<dbReference type="InterPro" id="IPR016071">
    <property type="entry name" value="Staphylococal_nuclease_OB-fold"/>
</dbReference>
<dbReference type="EMBL" id="JAIRBM010000003">
    <property type="protein sequence ID" value="MBZ6075869.1"/>
    <property type="molecule type" value="Genomic_DNA"/>
</dbReference>
<dbReference type="Proteomes" id="UP000704176">
    <property type="component" value="Unassembled WGS sequence"/>
</dbReference>
<name>A0ABS7VK50_9HYPH</name>
<evidence type="ECO:0000313" key="2">
    <source>
        <dbReference type="EMBL" id="MBZ6075869.1"/>
    </source>
</evidence>
<feature type="domain" description="TNase-like" evidence="1">
    <location>
        <begin position="54"/>
        <end position="165"/>
    </location>
</feature>
<comment type="caution">
    <text evidence="2">The sequence shown here is derived from an EMBL/GenBank/DDBJ whole genome shotgun (WGS) entry which is preliminary data.</text>
</comment>
<evidence type="ECO:0000313" key="3">
    <source>
        <dbReference type="Proteomes" id="UP000704176"/>
    </source>
</evidence>
<proteinExistence type="predicted"/>
<keyword evidence="3" id="KW-1185">Reference proteome</keyword>
<reference evidence="2 3" key="1">
    <citation type="submission" date="2021-09" db="EMBL/GenBank/DDBJ databases">
        <title>The complete genome sequence of a new microorganism.</title>
        <authorList>
            <person name="Zi Z."/>
        </authorList>
    </citation>
    <scope>NUCLEOTIDE SEQUENCE [LARGE SCALE GENOMIC DNA]</scope>
    <source>
        <strain evidence="2 3">WGZ8</strain>
    </source>
</reference>
<dbReference type="InterPro" id="IPR035437">
    <property type="entry name" value="SNase_OB-fold_sf"/>
</dbReference>
<evidence type="ECO:0000259" key="1">
    <source>
        <dbReference type="PROSITE" id="PS50830"/>
    </source>
</evidence>
<dbReference type="PROSITE" id="PS51257">
    <property type="entry name" value="PROKAR_LIPOPROTEIN"/>
    <property type="match status" value="1"/>
</dbReference>
<dbReference type="SUPFAM" id="SSF50199">
    <property type="entry name" value="Staphylococcal nuclease"/>
    <property type="match status" value="1"/>
</dbReference>
<accession>A0ABS7VK50</accession>
<dbReference type="PROSITE" id="PS50830">
    <property type="entry name" value="TNASE_3"/>
    <property type="match status" value="1"/>
</dbReference>
<organism evidence="2 3">
    <name type="scientific">Microvirga puerhi</name>
    <dbReference type="NCBI Taxonomy" id="2876078"/>
    <lineage>
        <taxon>Bacteria</taxon>
        <taxon>Pseudomonadati</taxon>
        <taxon>Pseudomonadota</taxon>
        <taxon>Alphaproteobacteria</taxon>
        <taxon>Hyphomicrobiales</taxon>
        <taxon>Methylobacteriaceae</taxon>
        <taxon>Microvirga</taxon>
    </lineage>
</organism>
<gene>
    <name evidence="2" type="ORF">K9B37_06145</name>
</gene>
<dbReference type="RefSeq" id="WP_224312087.1">
    <property type="nucleotide sequence ID" value="NZ_JAIRBM010000003.1"/>
</dbReference>
<sequence>MKAPFLTGFALALLGCPVYLTSSEAVTTKPPTSPEISDCVATATPDRIKAVMPDGDLVLAAGGRTRLSDIRLPEPPAAREQALTKLRSLVDQPIMVQSLSRPDRWGRRIVRIRAMDQGEAADLAETLVDAGLALVDPGTASTLCQPELLAIEETARERSLGLWTDGLYKPIDASHPGNLDDRFGTFALIEGRVRSIGERKQRVYLNFGGHWAEDFTIIIPKKTWKLMTERGLTAASLKGQRIRSRGILEPWQGAALTVVVPEMIEHLDGTRLSR</sequence>
<protein>
    <submittedName>
        <fullName evidence="2">Thermonuclease family protein</fullName>
    </submittedName>
</protein>
<dbReference type="Gene3D" id="2.40.50.90">
    <property type="match status" value="1"/>
</dbReference>